<reference evidence="1" key="1">
    <citation type="submission" date="2020-11" db="EMBL/GenBank/DDBJ databases">
        <authorList>
            <person name="Tran Van P."/>
        </authorList>
    </citation>
    <scope>NUCLEOTIDE SEQUENCE</scope>
</reference>
<dbReference type="EMBL" id="OE183189">
    <property type="protein sequence ID" value="CAD7575420.1"/>
    <property type="molecule type" value="Genomic_DNA"/>
</dbReference>
<proteinExistence type="predicted"/>
<name>A0A7R9J9Y6_TIMCA</name>
<protein>
    <submittedName>
        <fullName evidence="1">(California timema) hypothetical protein</fullName>
    </submittedName>
</protein>
<evidence type="ECO:0000313" key="1">
    <source>
        <dbReference type="EMBL" id="CAD7575420.1"/>
    </source>
</evidence>
<organism evidence="1">
    <name type="scientific">Timema californicum</name>
    <name type="common">California timema</name>
    <name type="synonym">Walking stick</name>
    <dbReference type="NCBI Taxonomy" id="61474"/>
    <lineage>
        <taxon>Eukaryota</taxon>
        <taxon>Metazoa</taxon>
        <taxon>Ecdysozoa</taxon>
        <taxon>Arthropoda</taxon>
        <taxon>Hexapoda</taxon>
        <taxon>Insecta</taxon>
        <taxon>Pterygota</taxon>
        <taxon>Neoptera</taxon>
        <taxon>Polyneoptera</taxon>
        <taxon>Phasmatodea</taxon>
        <taxon>Timematodea</taxon>
        <taxon>Timematoidea</taxon>
        <taxon>Timematidae</taxon>
        <taxon>Timema</taxon>
    </lineage>
</organism>
<accession>A0A7R9J9Y6</accession>
<gene>
    <name evidence="1" type="ORF">TCMB3V08_LOCUS8013</name>
</gene>
<sequence length="197" mass="21564">MTLLLAAAKLGTCSNLVGRTSGYLQLKLGLFPGHVDRTPVMGLQKIFCSTTIIVGLFISVDYGLCDEFRCRGYEREHKSEDAGKWSWQAHSVWTLTYIFGLALWSLHYTLLEGQIVSHARDLESLINDGGSCKPGITRSLASVTSCAHKGVQAYSPVACIPHSRPGVSPSKRHPIAVELYNIFLLLTLNNADGRATE</sequence>
<dbReference type="AlphaFoldDB" id="A0A7R9J9Y6"/>